<dbReference type="Gene3D" id="3.40.50.980">
    <property type="match status" value="2"/>
</dbReference>
<dbReference type="InterPro" id="IPR006162">
    <property type="entry name" value="Ppantetheine_attach_site"/>
</dbReference>
<comment type="caution">
    <text evidence="6">The sequence shown here is derived from an EMBL/GenBank/DDBJ whole genome shotgun (WGS) entry which is preliminary data.</text>
</comment>
<evidence type="ECO:0000256" key="2">
    <source>
        <dbReference type="ARBA" id="ARBA00022450"/>
    </source>
</evidence>
<dbReference type="Pfam" id="PF08241">
    <property type="entry name" value="Methyltransf_11"/>
    <property type="match status" value="1"/>
</dbReference>
<dbReference type="SUPFAM" id="SSF52777">
    <property type="entry name" value="CoA-dependent acyltransferases"/>
    <property type="match status" value="4"/>
</dbReference>
<dbReference type="SMART" id="SM00823">
    <property type="entry name" value="PKS_PP"/>
    <property type="match status" value="3"/>
</dbReference>
<feature type="region of interest" description="Disordered" evidence="4">
    <location>
        <begin position="572"/>
        <end position="596"/>
    </location>
</feature>
<dbReference type="InterPro" id="IPR023213">
    <property type="entry name" value="CAT-like_dom_sf"/>
</dbReference>
<dbReference type="GO" id="GO:0005737">
    <property type="term" value="C:cytoplasm"/>
    <property type="evidence" value="ECO:0007669"/>
    <property type="project" value="TreeGrafter"/>
</dbReference>
<feature type="domain" description="Carrier" evidence="5">
    <location>
        <begin position="2112"/>
        <end position="2187"/>
    </location>
</feature>
<dbReference type="Gene3D" id="3.40.50.12780">
    <property type="entry name" value="N-terminal domain of ligase-like"/>
    <property type="match status" value="1"/>
</dbReference>
<dbReference type="FunFam" id="3.40.50.12780:FF:000012">
    <property type="entry name" value="Non-ribosomal peptide synthetase"/>
    <property type="match status" value="1"/>
</dbReference>
<dbReference type="SUPFAM" id="SSF47336">
    <property type="entry name" value="ACP-like"/>
    <property type="match status" value="3"/>
</dbReference>
<accession>A0A6N7Q0A0</accession>
<dbReference type="PANTHER" id="PTHR45527:SF1">
    <property type="entry name" value="FATTY ACID SYNTHASE"/>
    <property type="match status" value="1"/>
</dbReference>
<dbReference type="FunFam" id="1.10.1200.10:FF:000016">
    <property type="entry name" value="Non-ribosomal peptide synthase"/>
    <property type="match status" value="2"/>
</dbReference>
<evidence type="ECO:0000313" key="6">
    <source>
        <dbReference type="EMBL" id="MRG97788.1"/>
    </source>
</evidence>
<dbReference type="Pfam" id="PF00668">
    <property type="entry name" value="Condensation"/>
    <property type="match status" value="2"/>
</dbReference>
<dbReference type="OrthoDB" id="9797708at2"/>
<dbReference type="Proteomes" id="UP000440224">
    <property type="component" value="Unassembled WGS sequence"/>
</dbReference>
<dbReference type="InterPro" id="IPR023214">
    <property type="entry name" value="HAD_sf"/>
</dbReference>
<keyword evidence="3" id="KW-0597">Phosphoprotein</keyword>
<feature type="domain" description="Carrier" evidence="5">
    <location>
        <begin position="3199"/>
        <end position="3274"/>
    </location>
</feature>
<dbReference type="GO" id="GO:0044550">
    <property type="term" value="P:secondary metabolite biosynthetic process"/>
    <property type="evidence" value="ECO:0007669"/>
    <property type="project" value="TreeGrafter"/>
</dbReference>
<feature type="domain" description="Carrier" evidence="5">
    <location>
        <begin position="634"/>
        <end position="709"/>
    </location>
</feature>
<dbReference type="Pfam" id="PF00550">
    <property type="entry name" value="PP-binding"/>
    <property type="match status" value="3"/>
</dbReference>
<dbReference type="InterPro" id="IPR036736">
    <property type="entry name" value="ACP-like_sf"/>
</dbReference>
<dbReference type="InterPro" id="IPR025110">
    <property type="entry name" value="AMP-bd_C"/>
</dbReference>
<dbReference type="CDD" id="cd05930">
    <property type="entry name" value="A_NRPS"/>
    <property type="match status" value="2"/>
</dbReference>
<sequence>MPASSRQRTREAHACLNEFMADTVAVKLDSELLTQARTTVVIAATFSSEPLSDTLAFWIAELEIFAEILFAPYNQVFQQLLDPASEFARSGSGANVVLVRLEDWLTEGSSPGLPGEQLARAVDDLVRSLCAAPRRRPYFVFICPGNPAADAERRVLLSDAEQKLARAANMIDGVHVVTSDALAKVYQTPEWYDPIGETRGYIPYTIHFYCALGTLIARKVSALLRPPHKVIVLDCDQTMWRGVAAEDGPQGVIVDAPRWALQEFVLAEQAKGKLLCICSKNEEDDVWAVLDARRGMPLERRHFVASRINWCPKPENVRDLARELGVGLDSFIFIDDSPIECAEMRDRCPEVLTLELPGDASRIQSLLAHVWAFDQLAVTEEDRSRTELYQQNTQRSSYQRTTLNFAEFIAGLGLEVEIAPLDLARLPRAAQLTQRTNQFNTTLRRRSEVELSDLCRSGAIECMSITVSDRFGAYGFVGLLLFETRSDTLVADTLLLSCRVLGRGVEHRVMRHLGSIAVERGITWIDVPVRPHARNRPACEFVRALVGEVHDDGDGGWTVRCQASAMAMLEFHPDERKEEPAKRDEEPSPVAKRGAGPSARVFERIARDLSSVEDILAAIRRRNHGARPAPQFDFARTELEGRILELFVDALGVERVGIHDDFFMLGGNSLRAVMVLNRLQREVGASLNLDVVFEHRTAGRLATHIESLRYAARDLAMGRDKGDGLLVIEPHGRTRPIPLSFAQQRIWFLDQLGTASSYNNFSAVRMMGELDVAALSWALSELVRRHESLRTTFHVENGLPCQRVSDPIPVSVPLVDLRHLPIEEQEREIERGAQTEASQPFDLGVDLLLRARLLRLGAPGDTPLDHVLLLTMHHIASDGWSYGVLVHDVHVLYTSFLRRETPPPLPALSVQYADFAAWQRRWMSCGALDAEARYWKMRLEHTPPLLELPTDRPRPPIQRFRGGRAECLIDAEITRCLRDLGRRTDTTLFMTLLAGFEVILGRHSGQDDLCVGVPIANRFRQELEPLIGFFANTLPVRVDLTGDPTFLELLAQTKKAGQEAHANQLLPFEWLVEELKPERALSHNPLVQVIFALQPASMADLVLPGLDVRELAIDVHIVRADIEVHLFERGDEVTGYWLYDADLFDRGTIERMIGHFRTVLRAAAERPDARVSELPLLTAAERRWIVDQWNDTDVDFREARCAHQLFEEQCRRTPENVALVSNDGQTEKRLTYHELNTQANRLAHHLRSVGVGPETVVGLCLPRSANMVIGMLGILKAGGAYLPLDPGYPSARLDFMLSDARPPVVVTDARSVGRLPPSHARLVRMDGDDVAMASRGEENPDSGVGPENLAYVIYTSGSTGTPKGALLDHRGLVNATEAQVRTFGLTSDDRVLQFASPSFDVSAYEIWMALRVGASLHTACVDELASGQTLLDFLSRHRITVMAVTPSTLSTLPPADLPDLRMVHVGGEACPPALVERWRRGRRFVHVYGATEASLLSAAVVCDVPAQPLPLGRPVPNARIYVVDRHGDLSPLGVAGEIWIGGSGVGRGYLNRPELTRERFIDDPFVKGRVYRTGDLGRLRADGKLELLGRIDHQVKARGIRIELGEIEAALREASCVKDATVQAFEDEMGEKRLVAYVVPTRDRESVEIQHVKEWQSLYEDVYGASTASADAFDFTGWVSSYTGESIPATEMNEWLEGTVAELRALQPTRVLDIGCGSGLVLSRIAARCDTYLGTDCSPQAIAWAHRLVHENDDLRSVRLLQRMADDFDGLADQSFDLVVMNSVVQYFPSTDYLLRVLRGALRATRPGGHVFLGDLRNLALLPALHASIALHTAPSDMVRSALAARLAQQAEDEEELLLAPGFFLSLPRILPGIEDVRIRLLRGRVHNELNQFRYHVIFRVGPTREDHDLAGGSESTSEWRDFQREGLALVDLGRQLQASEAPALLLRNIPNARLSRELRALKWLGGDHEETVDALRDACSGEPLGVDPEDLWALGQEHAYRVELGCAEDPTGATIEATFLREGATAPGIRRRVETLKPLSAYANDPMLGKLRRTLPLALRQDLSACLPDYMVPSAFIVLNAIPLTANGKVDRAALPPPTKARSAPRARGGSPRSATESTITRIWQDALGTEAVGIRDNFFDLGGHSLMATQIISRMRDAFGVRVPLRALFERPTIEALAEHVDALSLAEGSVAAPASIQKAPRDGALPASFAQQQLWLLDQLGLGRAYHSQFAVTLEGPLDVPALERSLQEIVRRHEVLRTSFLGERGEVWQIIRSPPAFSLRIVDLSGLAPRSRDDAFRSWIATDGDERIDLERGPMLRGRLLRLGEDRFVLLLTMHHIASDGWSIGVLSRELSELYSAFSRGKPSSLPELSVQYADYAVRQRELLRGEVFERELGLACERLRGAPTLLDLPSMTDTVAPSRHGERRAGSVTFRLDQEIAEGLRRIGRQSGATLFMVTLAAFQVLLSRHTGVDDLLVGTPVADREPASLAPLIGYFVNTVVLRADLTGNPTFMEFLGRTRAEALWVFDRKELPFERIVDALAVERVPGRNPLVQVLFTVQNAPTASLELSGISVAPFPLEQTRARMDLEVDIVEGEGGLTCVWVYDEERLDAATAARMTCHFRTLLASIVADPWRSVRDLEMFTPEERRQILIEWNDTASEAPPDKCIHHLIEEQCARTPDAVAIVFDEMGAGSRCLTYRDLDERSNRLAHDLRELGVSRETLVAMLVEASTEMVVGMLAVLKAGGAYVPIDPKSPRDRVAFILEDTGAPFLLTQPAFASTLPPCDARIVVLPRDGGAASLARPMKAPESRVALGDLAYVIYTSGSGGQPKGVQVEHRSLVTHCVHYTRFYSLSPVDRVLVLASYHFDASVEQLFPALLAGATAVLPSWDLEPRAFTRKLIELCVSVLDTSGAHWRGLTMEWLENPALLSGHRLRNLIIGGDVMPADVLEPWRRTQLAEHVRLFNCYGPTEATVAAAVYEVPRDFDAKGPRIPVGKPLAHRAAYVLDRHQKPVAVGVPGELYIGGIGPARGYLGQPALTQEKFIVIDTLPPPPPGPNGEARPRRLYRTGDMVRWLPDGTLDFLGRIDNQVKVRGYRVEPEEVEANIRKLSAVRDAAVVVQEIGNQRALVGYVVSAEGRGGRIEEEVLDALRATLPEHMIPLRIVVLPEIPRITTSGKVDRAALPMPQPTRSEDSSVAARTRTEATISAIWQDILGRGSVGVHDDFFELGGHSIMATQVIARLNRAFSVRLPLQRIFELPTVAALALFIDNATLSREFVASSARAARTSDEGGMEEEEGEL</sequence>
<dbReference type="FunFam" id="3.40.50.980:FF:000001">
    <property type="entry name" value="Non-ribosomal peptide synthetase"/>
    <property type="match status" value="2"/>
</dbReference>
<dbReference type="GO" id="GO:0031177">
    <property type="term" value="F:phosphopantetheine binding"/>
    <property type="evidence" value="ECO:0007669"/>
    <property type="project" value="InterPro"/>
</dbReference>
<dbReference type="NCBIfam" id="TIGR01733">
    <property type="entry name" value="AA-adenyl-dom"/>
    <property type="match status" value="2"/>
</dbReference>
<dbReference type="SUPFAM" id="SSF56801">
    <property type="entry name" value="Acetyl-CoA synthetase-like"/>
    <property type="match status" value="2"/>
</dbReference>
<dbReference type="InterPro" id="IPR042099">
    <property type="entry name" value="ANL_N_sf"/>
</dbReference>
<dbReference type="Gene3D" id="3.40.50.150">
    <property type="entry name" value="Vaccinia Virus protein VP39"/>
    <property type="match status" value="1"/>
</dbReference>
<dbReference type="GO" id="GO:0016788">
    <property type="term" value="F:hydrolase activity, acting on ester bonds"/>
    <property type="evidence" value="ECO:0007669"/>
    <property type="project" value="UniProtKB-ARBA"/>
</dbReference>
<dbReference type="SUPFAM" id="SSF53335">
    <property type="entry name" value="S-adenosyl-L-methionine-dependent methyltransferases"/>
    <property type="match status" value="1"/>
</dbReference>
<dbReference type="NCBIfam" id="TIGR01686">
    <property type="entry name" value="FkbH"/>
    <property type="match status" value="1"/>
</dbReference>
<dbReference type="Gene3D" id="3.30.559.10">
    <property type="entry name" value="Chloramphenicol acetyltransferase-like domain"/>
    <property type="match status" value="2"/>
</dbReference>
<dbReference type="CDD" id="cd02440">
    <property type="entry name" value="AdoMet_MTases"/>
    <property type="match status" value="1"/>
</dbReference>
<comment type="cofactor">
    <cofactor evidence="1">
        <name>pantetheine 4'-phosphate</name>
        <dbReference type="ChEBI" id="CHEBI:47942"/>
    </cofactor>
</comment>
<dbReference type="NCBIfam" id="NF003417">
    <property type="entry name" value="PRK04813.1"/>
    <property type="match status" value="3"/>
</dbReference>
<dbReference type="SUPFAM" id="SSF56784">
    <property type="entry name" value="HAD-like"/>
    <property type="match status" value="1"/>
</dbReference>
<dbReference type="PROSITE" id="PS50075">
    <property type="entry name" value="CARRIER"/>
    <property type="match status" value="3"/>
</dbReference>
<dbReference type="NCBIfam" id="TIGR01681">
    <property type="entry name" value="HAD-SF-IIIC"/>
    <property type="match status" value="1"/>
</dbReference>
<dbReference type="InterPro" id="IPR001242">
    <property type="entry name" value="Condensation_dom"/>
</dbReference>
<dbReference type="InterPro" id="IPR013216">
    <property type="entry name" value="Methyltransf_11"/>
</dbReference>
<feature type="compositionally biased region" description="Basic and acidic residues" evidence="4">
    <location>
        <begin position="572"/>
        <end position="586"/>
    </location>
</feature>
<dbReference type="InterPro" id="IPR010071">
    <property type="entry name" value="AA_adenyl_dom"/>
</dbReference>
<dbReference type="Gene3D" id="1.10.1200.10">
    <property type="entry name" value="ACP-like"/>
    <property type="match status" value="3"/>
</dbReference>
<dbReference type="InterPro" id="IPR009081">
    <property type="entry name" value="PP-bd_ACP"/>
</dbReference>
<gene>
    <name evidence="6" type="ORF">GF068_38595</name>
</gene>
<feature type="region of interest" description="Disordered" evidence="4">
    <location>
        <begin position="2091"/>
        <end position="2119"/>
    </location>
</feature>
<name>A0A6N7Q0A0_9BACT</name>
<dbReference type="InterPro" id="IPR029063">
    <property type="entry name" value="SAM-dependent_MTases_sf"/>
</dbReference>
<evidence type="ECO:0000256" key="3">
    <source>
        <dbReference type="ARBA" id="ARBA00022553"/>
    </source>
</evidence>
<dbReference type="InterPro" id="IPR000873">
    <property type="entry name" value="AMP-dep_synth/lig_dom"/>
</dbReference>
<dbReference type="Gene3D" id="3.30.300.30">
    <property type="match status" value="3"/>
</dbReference>
<dbReference type="GO" id="GO:0043041">
    <property type="term" value="P:amino acid activation for nonribosomal peptide biosynthetic process"/>
    <property type="evidence" value="ECO:0007669"/>
    <property type="project" value="TreeGrafter"/>
</dbReference>
<dbReference type="PROSITE" id="PS00012">
    <property type="entry name" value="PHOSPHOPANTETHEINE"/>
    <property type="match status" value="3"/>
</dbReference>
<keyword evidence="7" id="KW-1185">Reference proteome</keyword>
<dbReference type="InterPro" id="IPR010033">
    <property type="entry name" value="HAD_SF_ppase_IIIC"/>
</dbReference>
<organism evidence="6 7">
    <name type="scientific">Polyangium spumosum</name>
    <dbReference type="NCBI Taxonomy" id="889282"/>
    <lineage>
        <taxon>Bacteria</taxon>
        <taxon>Pseudomonadati</taxon>
        <taxon>Myxococcota</taxon>
        <taxon>Polyangia</taxon>
        <taxon>Polyangiales</taxon>
        <taxon>Polyangiaceae</taxon>
        <taxon>Polyangium</taxon>
    </lineage>
</organism>
<dbReference type="InterPro" id="IPR020806">
    <property type="entry name" value="PKS_PP-bd"/>
</dbReference>
<dbReference type="GO" id="GO:0008757">
    <property type="term" value="F:S-adenosylmethionine-dependent methyltransferase activity"/>
    <property type="evidence" value="ECO:0007669"/>
    <property type="project" value="InterPro"/>
</dbReference>
<evidence type="ECO:0000256" key="1">
    <source>
        <dbReference type="ARBA" id="ARBA00001957"/>
    </source>
</evidence>
<dbReference type="Gene3D" id="2.30.38.10">
    <property type="entry name" value="Luciferase, Domain 3"/>
    <property type="match status" value="1"/>
</dbReference>
<dbReference type="EMBL" id="WJIE01000021">
    <property type="protein sequence ID" value="MRG97788.1"/>
    <property type="molecule type" value="Genomic_DNA"/>
</dbReference>
<dbReference type="Pfam" id="PF13193">
    <property type="entry name" value="AMP-binding_C"/>
    <property type="match status" value="1"/>
</dbReference>
<dbReference type="Gene3D" id="3.40.50.1110">
    <property type="entry name" value="SGNH hydrolase"/>
    <property type="match status" value="1"/>
</dbReference>
<dbReference type="PROSITE" id="PS00455">
    <property type="entry name" value="AMP_BINDING"/>
    <property type="match status" value="1"/>
</dbReference>
<dbReference type="InterPro" id="IPR010037">
    <property type="entry name" value="FkbH_domain"/>
</dbReference>
<dbReference type="Gene3D" id="3.40.50.1000">
    <property type="entry name" value="HAD superfamily/HAD-like"/>
    <property type="match status" value="1"/>
</dbReference>
<dbReference type="InterPro" id="IPR036514">
    <property type="entry name" value="SGNH_hydro_sf"/>
</dbReference>
<evidence type="ECO:0000256" key="4">
    <source>
        <dbReference type="SAM" id="MobiDB-lite"/>
    </source>
</evidence>
<dbReference type="Gene3D" id="3.30.559.30">
    <property type="entry name" value="Nonribosomal peptide synthetase, condensation domain"/>
    <property type="match status" value="2"/>
</dbReference>
<dbReference type="InterPro" id="IPR036412">
    <property type="entry name" value="HAD-like_sf"/>
</dbReference>
<dbReference type="PANTHER" id="PTHR45527">
    <property type="entry name" value="NONRIBOSOMAL PEPTIDE SYNTHETASE"/>
    <property type="match status" value="1"/>
</dbReference>
<reference evidence="6 7" key="1">
    <citation type="submission" date="2019-10" db="EMBL/GenBank/DDBJ databases">
        <title>A soil myxobacterium in the family Polyangiaceae.</title>
        <authorList>
            <person name="Li Y."/>
            <person name="Wang J."/>
        </authorList>
    </citation>
    <scope>NUCLEOTIDE SEQUENCE [LARGE SCALE GENOMIC DNA]</scope>
    <source>
        <strain evidence="6 7">DSM 14734</strain>
    </source>
</reference>
<proteinExistence type="predicted"/>
<dbReference type="Pfam" id="PF00501">
    <property type="entry name" value="AMP-binding"/>
    <property type="match status" value="2"/>
</dbReference>
<protein>
    <submittedName>
        <fullName evidence="6">Amino acid adenylation domain-containing protein</fullName>
    </submittedName>
</protein>
<evidence type="ECO:0000313" key="7">
    <source>
        <dbReference type="Proteomes" id="UP000440224"/>
    </source>
</evidence>
<dbReference type="InterPro" id="IPR020845">
    <property type="entry name" value="AMP-binding_CS"/>
</dbReference>
<dbReference type="GO" id="GO:0072330">
    <property type="term" value="P:monocarboxylic acid biosynthetic process"/>
    <property type="evidence" value="ECO:0007669"/>
    <property type="project" value="UniProtKB-ARBA"/>
</dbReference>
<keyword evidence="2" id="KW-0596">Phosphopantetheine</keyword>
<dbReference type="CDD" id="cd19531">
    <property type="entry name" value="LCL_NRPS-like"/>
    <property type="match status" value="2"/>
</dbReference>
<evidence type="ECO:0000259" key="5">
    <source>
        <dbReference type="PROSITE" id="PS50075"/>
    </source>
</evidence>
<dbReference type="RefSeq" id="WP_153824567.1">
    <property type="nucleotide sequence ID" value="NZ_WJIE01000021.1"/>
</dbReference>
<dbReference type="InterPro" id="IPR045851">
    <property type="entry name" value="AMP-bd_C_sf"/>
</dbReference>